<protein>
    <submittedName>
        <fullName evidence="7">Similar to programmed cell death 6 interacting protein</fullName>
    </submittedName>
</protein>
<dbReference type="InterPro" id="IPR004328">
    <property type="entry name" value="BRO1_dom"/>
</dbReference>
<dbReference type="GeneID" id="16992436"/>
<evidence type="ECO:0000256" key="3">
    <source>
        <dbReference type="ARBA" id="ARBA00022490"/>
    </source>
</evidence>
<dbReference type="Pfam" id="PF03097">
    <property type="entry name" value="BRO1"/>
    <property type="match status" value="1"/>
</dbReference>
<evidence type="ECO:0000256" key="5">
    <source>
        <dbReference type="SAM" id="Coils"/>
    </source>
</evidence>
<accession>M1VEP7</accession>
<proteinExistence type="predicted"/>
<evidence type="ECO:0000313" key="7">
    <source>
        <dbReference type="EMBL" id="BAM78993.1"/>
    </source>
</evidence>
<sequence length="832" mass="92975">MRTVRVPKKSTERIPVLESVVLRSLFEFRGAVTPARREGVTQRYEHACKHLKALRERVSVISSAPDVERAGDAVQVIRDYYRALRFLETRFVFRRAVAPASVRRGLLQRQNGTSTGQQKTGAGHVDAPNVTLTFTWMDAFQTRQRCSSSSTQLEKAGLLFNLAVCYCTRAHDLVLPEPLTEAALREALQGFQCAAGLFALIQHMSLDSIGADLTQDLHQTSLDTLKLVMLGNAQLCTVDFAIAENRSSSTVSCLAGGAVELYGRAVANAGTRYFPADFIVELELLRDYAEAVAMQYAAMELDADGTGDIQRLMAMQEEDLVERARRYSEAVVIAERLLKSELVRRDTPLQRRIEALRDRCRSARERCERENAVVFQVDFSKRRADDRNRHSAPSQLRRRILATTPDLRELAASLGDGQAAERMAALSPAAFLPPSSPLLALQNLVPLEFIPMRNDYDKRVRALVERAVERLREANRVSGSLRRELNLEAILASIPRKFSDLRETETPEELNRGTVVRFKELHADLNAEEGSDRLASELIRQAKEKVRRAEILLSAEAAEDAEWRAKLRGRAHRPESAEAQQSYHAELHLIQIELQACTAARRSVSTRAQHCQESSVRDALSILEQNGSNGETTSAATSTATITTSAPAQCGSIFDHRSRVITTEHPVAVQLHHAAARLVDMETRRDAVARELEQQRFSDDFGCTLLEDPLPDDDFHASATEIIERIIERRYGALIRRAEDLLGSVASSARHELIKAVEDLKSLRAERDRELAAAADLAGRVHRAIEDMQALIQERNRVRERCSRLLERSEALLGSVEGFCEARRLEVSLGSS</sequence>
<dbReference type="PANTHER" id="PTHR23030:SF30">
    <property type="entry name" value="TYROSINE-PROTEIN PHOSPHATASE NON-RECEPTOR TYPE 23"/>
    <property type="match status" value="1"/>
</dbReference>
<evidence type="ECO:0000259" key="6">
    <source>
        <dbReference type="PROSITE" id="PS51180"/>
    </source>
</evidence>
<dbReference type="GO" id="GO:0005768">
    <property type="term" value="C:endosome"/>
    <property type="evidence" value="ECO:0007669"/>
    <property type="project" value="UniProtKB-SubCell"/>
</dbReference>
<dbReference type="RefSeq" id="XP_005535279.1">
    <property type="nucleotide sequence ID" value="XM_005535222.1"/>
</dbReference>
<reference evidence="7 8" key="2">
    <citation type="journal article" date="2007" name="BMC Biol.">
        <title>A 100%-complete sequence reveals unusually simple genomic features in the hot-spring red alga Cyanidioschyzon merolae.</title>
        <authorList>
            <person name="Nozaki H."/>
            <person name="Takano H."/>
            <person name="Misumi O."/>
            <person name="Terasawa K."/>
            <person name="Matsuzaki M."/>
            <person name="Maruyama S."/>
            <person name="Nishida K."/>
            <person name="Yagisawa F."/>
            <person name="Yoshida Y."/>
            <person name="Fujiwara T."/>
            <person name="Takio S."/>
            <person name="Tamura K."/>
            <person name="Chung S.J."/>
            <person name="Nakamura S."/>
            <person name="Kuroiwa H."/>
            <person name="Tanaka K."/>
            <person name="Sato N."/>
            <person name="Kuroiwa T."/>
        </authorList>
    </citation>
    <scope>NUCLEOTIDE SEQUENCE [LARGE SCALE GENOMIC DNA]</scope>
    <source>
        <strain evidence="7 8">10D</strain>
    </source>
</reference>
<comment type="subcellular location">
    <subcellularLocation>
        <location evidence="2">Cytoplasm</location>
    </subcellularLocation>
    <subcellularLocation>
        <location evidence="1">Endosome</location>
    </subcellularLocation>
</comment>
<name>M1VEP7_CYAM1</name>
<dbReference type="InterPro" id="IPR025304">
    <property type="entry name" value="ALIX_V_dom"/>
</dbReference>
<dbReference type="STRING" id="280699.M1VEP7"/>
<feature type="domain" description="BRO1" evidence="6">
    <location>
        <begin position="1"/>
        <end position="478"/>
    </location>
</feature>
<dbReference type="GO" id="GO:0043328">
    <property type="term" value="P:protein transport to vacuole involved in ubiquitin-dependent protein catabolic process via the multivesicular body sorting pathway"/>
    <property type="evidence" value="ECO:0007669"/>
    <property type="project" value="TreeGrafter"/>
</dbReference>
<evidence type="ECO:0000256" key="1">
    <source>
        <dbReference type="ARBA" id="ARBA00004177"/>
    </source>
</evidence>
<feature type="coiled-coil region" evidence="5">
    <location>
        <begin position="746"/>
        <end position="808"/>
    </location>
</feature>
<dbReference type="PANTHER" id="PTHR23030">
    <property type="entry name" value="PCD6 INTERACTING PROTEIN-RELATED"/>
    <property type="match status" value="1"/>
</dbReference>
<dbReference type="KEGG" id="cme:CYME_CMC051C"/>
<keyword evidence="3" id="KW-0963">Cytoplasm</keyword>
<keyword evidence="4" id="KW-0967">Endosome</keyword>
<evidence type="ECO:0000313" key="8">
    <source>
        <dbReference type="Proteomes" id="UP000007014"/>
    </source>
</evidence>
<dbReference type="OrthoDB" id="64867at2759"/>
<keyword evidence="5" id="KW-0175">Coiled coil</keyword>
<dbReference type="EMBL" id="AP006485">
    <property type="protein sequence ID" value="BAM78993.1"/>
    <property type="molecule type" value="Genomic_DNA"/>
</dbReference>
<dbReference type="AlphaFoldDB" id="M1VEP7"/>
<evidence type="ECO:0000256" key="4">
    <source>
        <dbReference type="ARBA" id="ARBA00022753"/>
    </source>
</evidence>
<organism evidence="7 8">
    <name type="scientific">Cyanidioschyzon merolae (strain NIES-3377 / 10D)</name>
    <name type="common">Unicellular red alga</name>
    <dbReference type="NCBI Taxonomy" id="280699"/>
    <lineage>
        <taxon>Eukaryota</taxon>
        <taxon>Rhodophyta</taxon>
        <taxon>Bangiophyceae</taxon>
        <taxon>Cyanidiales</taxon>
        <taxon>Cyanidiaceae</taxon>
        <taxon>Cyanidioschyzon</taxon>
    </lineage>
</organism>
<reference evidence="7 8" key="1">
    <citation type="journal article" date="2004" name="Nature">
        <title>Genome sequence of the ultrasmall unicellular red alga Cyanidioschyzon merolae 10D.</title>
        <authorList>
            <person name="Matsuzaki M."/>
            <person name="Misumi O."/>
            <person name="Shin-i T."/>
            <person name="Maruyama S."/>
            <person name="Takahara M."/>
            <person name="Miyagishima S."/>
            <person name="Mori T."/>
            <person name="Nishida K."/>
            <person name="Yagisawa F."/>
            <person name="Nishida K."/>
            <person name="Yoshida Y."/>
            <person name="Nishimura Y."/>
            <person name="Nakao S."/>
            <person name="Kobayashi T."/>
            <person name="Momoyama Y."/>
            <person name="Higashiyama T."/>
            <person name="Minoda A."/>
            <person name="Sano M."/>
            <person name="Nomoto H."/>
            <person name="Oishi K."/>
            <person name="Hayashi H."/>
            <person name="Ohta F."/>
            <person name="Nishizaka S."/>
            <person name="Haga S."/>
            <person name="Miura S."/>
            <person name="Morishita T."/>
            <person name="Kabeya Y."/>
            <person name="Terasawa K."/>
            <person name="Suzuki Y."/>
            <person name="Ishii Y."/>
            <person name="Asakawa S."/>
            <person name="Takano H."/>
            <person name="Ohta N."/>
            <person name="Kuroiwa H."/>
            <person name="Tanaka K."/>
            <person name="Shimizu N."/>
            <person name="Sugano S."/>
            <person name="Sato N."/>
            <person name="Nozaki H."/>
            <person name="Ogasawara N."/>
            <person name="Kohara Y."/>
            <person name="Kuroiwa T."/>
        </authorList>
    </citation>
    <scope>NUCLEOTIDE SEQUENCE [LARGE SCALE GENOMIC DNA]</scope>
    <source>
        <strain evidence="7 8">10D</strain>
    </source>
</reference>
<dbReference type="Gene3D" id="1.25.40.280">
    <property type="entry name" value="alix/aip1 like domains"/>
    <property type="match status" value="1"/>
</dbReference>
<dbReference type="InterPro" id="IPR038499">
    <property type="entry name" value="BRO1_sf"/>
</dbReference>
<evidence type="ECO:0000256" key="2">
    <source>
        <dbReference type="ARBA" id="ARBA00004496"/>
    </source>
</evidence>
<dbReference type="eggNOG" id="KOG2220">
    <property type="taxonomic scope" value="Eukaryota"/>
</dbReference>
<keyword evidence="8" id="KW-1185">Reference proteome</keyword>
<dbReference type="Pfam" id="PF13949">
    <property type="entry name" value="ALIX_LYPXL_bnd"/>
    <property type="match status" value="1"/>
</dbReference>
<dbReference type="PROSITE" id="PS51180">
    <property type="entry name" value="BRO1"/>
    <property type="match status" value="1"/>
</dbReference>
<dbReference type="Proteomes" id="UP000007014">
    <property type="component" value="Chromosome 3"/>
</dbReference>
<dbReference type="SMART" id="SM01041">
    <property type="entry name" value="BRO1"/>
    <property type="match status" value="1"/>
</dbReference>
<gene>
    <name evidence="7" type="ORF">CYME_CMC051C</name>
</gene>